<comment type="catalytic activity">
    <reaction evidence="4">
        <text>3-deoxy-alpha-D-manno-oct-2-ulosonate + CTP = CMP-3-deoxy-beta-D-manno-octulosonate + diphosphate</text>
        <dbReference type="Rhea" id="RHEA:23448"/>
        <dbReference type="ChEBI" id="CHEBI:33019"/>
        <dbReference type="ChEBI" id="CHEBI:37563"/>
        <dbReference type="ChEBI" id="CHEBI:85986"/>
        <dbReference type="ChEBI" id="CHEBI:85987"/>
        <dbReference type="EC" id="2.7.7.38"/>
    </reaction>
</comment>
<dbReference type="UniPathway" id="UPA00358">
    <property type="reaction ID" value="UER00476"/>
</dbReference>
<dbReference type="CDD" id="cd02517">
    <property type="entry name" value="CMP-KDO-Synthetase"/>
    <property type="match status" value="1"/>
</dbReference>
<reference evidence="5" key="1">
    <citation type="submission" date="2016-08" db="EMBL/GenBank/DDBJ databases">
        <title>Complete genome of Cloacibacillus porcorum.</title>
        <authorList>
            <person name="Looft T."/>
            <person name="Bayles D.O."/>
            <person name="Alt D.P."/>
        </authorList>
    </citation>
    <scope>NUCLEOTIDE SEQUENCE [LARGE SCALE GENOMIC DNA]</scope>
    <source>
        <strain evidence="5">CL-84</strain>
    </source>
</reference>
<dbReference type="PANTHER" id="PTHR42866">
    <property type="entry name" value="3-DEOXY-MANNO-OCTULOSONATE CYTIDYLYLTRANSFERASE"/>
    <property type="match status" value="1"/>
</dbReference>
<dbReference type="GO" id="GO:0009103">
    <property type="term" value="P:lipopolysaccharide biosynthetic process"/>
    <property type="evidence" value="ECO:0007669"/>
    <property type="project" value="UniProtKB-UniRule"/>
</dbReference>
<comment type="pathway">
    <text evidence="4">Nucleotide-sugar biosynthesis; CMP-3-deoxy-D-manno-octulosonate biosynthesis; CMP-3-deoxy-D-manno-octulosonate from 3-deoxy-D-manno-octulosonate and CTP: step 1/1.</text>
</comment>
<sequence length="240" mass="26186">MKTLAVIPARYSSTRLPGKPMIEIAGVPLVIRVLNNVSACASVDRVVVATDDERIAALVSRHGGEAVMTPPELPSGGDRVAYVAREIPSDYVLNVQVDDPLVGADMIDPLVAALDGDPSVMLALLVKRIEDMEEVRANNIVKAVFDGGGRALYFSRSPIPYPRAEGGVWYKHIGPYGWRRGFLLDFAASEQTPLEKTESLEMLRVIEQGHAIKCVTAARDTIEIDTPEDLLKIEKYFSGL</sequence>
<dbReference type="NCBIfam" id="TIGR00466">
    <property type="entry name" value="kdsB"/>
    <property type="match status" value="1"/>
</dbReference>
<evidence type="ECO:0000313" key="5">
    <source>
        <dbReference type="EMBL" id="ANZ44247.1"/>
    </source>
</evidence>
<dbReference type="NCBIfam" id="NF003950">
    <property type="entry name" value="PRK05450.1-3"/>
    <property type="match status" value="1"/>
</dbReference>
<dbReference type="OrthoDB" id="9815559at2"/>
<evidence type="ECO:0000256" key="1">
    <source>
        <dbReference type="ARBA" id="ARBA00022679"/>
    </source>
</evidence>
<organism evidence="5 6">
    <name type="scientific">Cloacibacillus porcorum</name>
    <dbReference type="NCBI Taxonomy" id="1197717"/>
    <lineage>
        <taxon>Bacteria</taxon>
        <taxon>Thermotogati</taxon>
        <taxon>Synergistota</taxon>
        <taxon>Synergistia</taxon>
        <taxon>Synergistales</taxon>
        <taxon>Synergistaceae</taxon>
        <taxon>Cloacibacillus</taxon>
    </lineage>
</organism>
<evidence type="ECO:0000256" key="4">
    <source>
        <dbReference type="HAMAP-Rule" id="MF_00057"/>
    </source>
</evidence>
<comment type="subcellular location">
    <subcellularLocation>
        <location evidence="4">Cytoplasm</location>
    </subcellularLocation>
</comment>
<dbReference type="AlphaFoldDB" id="A0A1B2I2S7"/>
<dbReference type="RefSeq" id="WP_066743187.1">
    <property type="nucleotide sequence ID" value="NZ_CAUFKJ010000021.1"/>
</dbReference>
<dbReference type="NCBIfam" id="NF003952">
    <property type="entry name" value="PRK05450.1-5"/>
    <property type="match status" value="1"/>
</dbReference>
<keyword evidence="3 4" id="KW-0448">Lipopolysaccharide biosynthesis</keyword>
<protein>
    <recommendedName>
        <fullName evidence="4">3-deoxy-manno-octulosonate cytidylyltransferase</fullName>
        <ecNumber evidence="4">2.7.7.38</ecNumber>
    </recommendedName>
    <alternativeName>
        <fullName evidence="4">CMP-2-keto-3-deoxyoctulosonic acid synthase</fullName>
        <shortName evidence="4">CKS</shortName>
        <shortName evidence="4">CMP-KDO synthase</shortName>
    </alternativeName>
</protein>
<gene>
    <name evidence="4" type="primary">kdsB</name>
    <name evidence="5" type="ORF">BED41_03555</name>
</gene>
<dbReference type="InterPro" id="IPR004528">
    <property type="entry name" value="KdsB"/>
</dbReference>
<keyword evidence="1 4" id="KW-0808">Transferase</keyword>
<dbReference type="EMBL" id="CP016757">
    <property type="protein sequence ID" value="ANZ44247.1"/>
    <property type="molecule type" value="Genomic_DNA"/>
</dbReference>
<keyword evidence="6" id="KW-1185">Reference proteome</keyword>
<dbReference type="PANTHER" id="PTHR42866:SF2">
    <property type="entry name" value="3-DEOXY-MANNO-OCTULOSONATE CYTIDYLYLTRANSFERASE, MITOCHONDRIAL"/>
    <property type="match status" value="1"/>
</dbReference>
<name>A0A1B2I2S7_9BACT</name>
<evidence type="ECO:0000256" key="3">
    <source>
        <dbReference type="ARBA" id="ARBA00022985"/>
    </source>
</evidence>
<proteinExistence type="inferred from homology"/>
<keyword evidence="2 4" id="KW-0548">Nucleotidyltransferase</keyword>
<evidence type="ECO:0000313" key="6">
    <source>
        <dbReference type="Proteomes" id="UP000093044"/>
    </source>
</evidence>
<dbReference type="SUPFAM" id="SSF53448">
    <property type="entry name" value="Nucleotide-diphospho-sugar transferases"/>
    <property type="match status" value="1"/>
</dbReference>
<dbReference type="InterPro" id="IPR003329">
    <property type="entry name" value="Cytidylyl_trans"/>
</dbReference>
<dbReference type="STRING" id="1197717.BED41_03555"/>
<dbReference type="GO" id="GO:0008690">
    <property type="term" value="F:3-deoxy-manno-octulosonate cytidylyltransferase activity"/>
    <property type="evidence" value="ECO:0007669"/>
    <property type="project" value="UniProtKB-UniRule"/>
</dbReference>
<dbReference type="GeneID" id="83056928"/>
<evidence type="ECO:0000256" key="2">
    <source>
        <dbReference type="ARBA" id="ARBA00022695"/>
    </source>
</evidence>
<dbReference type="HAMAP" id="MF_00057">
    <property type="entry name" value="KdsB"/>
    <property type="match status" value="1"/>
</dbReference>
<dbReference type="GO" id="GO:0005829">
    <property type="term" value="C:cytosol"/>
    <property type="evidence" value="ECO:0007669"/>
    <property type="project" value="TreeGrafter"/>
</dbReference>
<dbReference type="InterPro" id="IPR029044">
    <property type="entry name" value="Nucleotide-diphossugar_trans"/>
</dbReference>
<comment type="function">
    <text evidence="4">Activates KDO (a required 8-carbon sugar) for incorporation into bacterial lipopolysaccharide in Gram-negative bacteria.</text>
</comment>
<dbReference type="Proteomes" id="UP000093044">
    <property type="component" value="Chromosome"/>
</dbReference>
<dbReference type="KEGG" id="cpor:BED41_03555"/>
<comment type="similarity">
    <text evidence="4">Belongs to the KdsB family.</text>
</comment>
<dbReference type="GO" id="GO:0033468">
    <property type="term" value="P:CMP-keto-3-deoxy-D-manno-octulosonic acid biosynthetic process"/>
    <property type="evidence" value="ECO:0007669"/>
    <property type="project" value="UniProtKB-UniRule"/>
</dbReference>
<dbReference type="EC" id="2.7.7.38" evidence="4"/>
<dbReference type="Pfam" id="PF02348">
    <property type="entry name" value="CTP_transf_3"/>
    <property type="match status" value="1"/>
</dbReference>
<accession>A0A1B2I2S7</accession>
<keyword evidence="4" id="KW-0963">Cytoplasm</keyword>
<dbReference type="Gene3D" id="3.90.550.10">
    <property type="entry name" value="Spore Coat Polysaccharide Biosynthesis Protein SpsA, Chain A"/>
    <property type="match status" value="1"/>
</dbReference>